<dbReference type="EMBL" id="JBHMFA010000005">
    <property type="protein sequence ID" value="MFB9104770.1"/>
    <property type="molecule type" value="Genomic_DNA"/>
</dbReference>
<gene>
    <name evidence="1" type="ORF">ACFFU1_07660</name>
</gene>
<name>A0ABV5GYP9_9FLAO</name>
<proteinExistence type="predicted"/>
<reference evidence="1 2" key="1">
    <citation type="submission" date="2024-09" db="EMBL/GenBank/DDBJ databases">
        <authorList>
            <person name="Sun Q."/>
            <person name="Mori K."/>
        </authorList>
    </citation>
    <scope>NUCLEOTIDE SEQUENCE [LARGE SCALE GENOMIC DNA]</scope>
    <source>
        <strain evidence="1 2">CECT 8300</strain>
    </source>
</reference>
<protein>
    <submittedName>
        <fullName evidence="1">Uncharacterized protein</fullName>
    </submittedName>
</protein>
<keyword evidence="2" id="KW-1185">Reference proteome</keyword>
<evidence type="ECO:0000313" key="1">
    <source>
        <dbReference type="EMBL" id="MFB9104770.1"/>
    </source>
</evidence>
<organism evidence="1 2">
    <name type="scientific">Algibacter miyuki</name>
    <dbReference type="NCBI Taxonomy" id="1306933"/>
    <lineage>
        <taxon>Bacteria</taxon>
        <taxon>Pseudomonadati</taxon>
        <taxon>Bacteroidota</taxon>
        <taxon>Flavobacteriia</taxon>
        <taxon>Flavobacteriales</taxon>
        <taxon>Flavobacteriaceae</taxon>
        <taxon>Algibacter</taxon>
    </lineage>
</organism>
<dbReference type="Proteomes" id="UP001589590">
    <property type="component" value="Unassembled WGS sequence"/>
</dbReference>
<evidence type="ECO:0000313" key="2">
    <source>
        <dbReference type="Proteomes" id="UP001589590"/>
    </source>
</evidence>
<sequence>MKITKLDLSNISDKITPYNTTIKGTKKFLNMSVSEYINDEKKFRDILTEDDYQFFLNIKTNRLDVYKTKDELEKLYKVSMSFFKLIPHKNRESLLQGSFLSVDVNCLCFLTALIYADKSLSNL</sequence>
<comment type="caution">
    <text evidence="1">The sequence shown here is derived from an EMBL/GenBank/DDBJ whole genome shotgun (WGS) entry which is preliminary data.</text>
</comment>
<accession>A0ABV5GYP9</accession>
<dbReference type="RefSeq" id="WP_290273328.1">
    <property type="nucleotide sequence ID" value="NZ_JAUFQP010000013.1"/>
</dbReference>